<dbReference type="AlphaFoldDB" id="A0A4Y2JLQ6"/>
<gene>
    <name evidence="1" type="ORF">AVEN_71607_1</name>
</gene>
<dbReference type="OrthoDB" id="10509086at2759"/>
<dbReference type="Proteomes" id="UP000499080">
    <property type="component" value="Unassembled WGS sequence"/>
</dbReference>
<name>A0A4Y2JLQ6_ARAVE</name>
<accession>A0A4Y2JLQ6</accession>
<reference evidence="1 2" key="1">
    <citation type="journal article" date="2019" name="Sci. Rep.">
        <title>Orb-weaving spider Araneus ventricosus genome elucidates the spidroin gene catalogue.</title>
        <authorList>
            <person name="Kono N."/>
            <person name="Nakamura H."/>
            <person name="Ohtoshi R."/>
            <person name="Moran D.A.P."/>
            <person name="Shinohara A."/>
            <person name="Yoshida Y."/>
            <person name="Fujiwara M."/>
            <person name="Mori M."/>
            <person name="Tomita M."/>
            <person name="Arakawa K."/>
        </authorList>
    </citation>
    <scope>NUCLEOTIDE SEQUENCE [LARGE SCALE GENOMIC DNA]</scope>
</reference>
<comment type="caution">
    <text evidence="1">The sequence shown here is derived from an EMBL/GenBank/DDBJ whole genome shotgun (WGS) entry which is preliminary data.</text>
</comment>
<organism evidence="1 2">
    <name type="scientific">Araneus ventricosus</name>
    <name type="common">Orbweaver spider</name>
    <name type="synonym">Epeira ventricosa</name>
    <dbReference type="NCBI Taxonomy" id="182803"/>
    <lineage>
        <taxon>Eukaryota</taxon>
        <taxon>Metazoa</taxon>
        <taxon>Ecdysozoa</taxon>
        <taxon>Arthropoda</taxon>
        <taxon>Chelicerata</taxon>
        <taxon>Arachnida</taxon>
        <taxon>Araneae</taxon>
        <taxon>Araneomorphae</taxon>
        <taxon>Entelegynae</taxon>
        <taxon>Araneoidea</taxon>
        <taxon>Araneidae</taxon>
        <taxon>Araneus</taxon>
    </lineage>
</organism>
<protein>
    <submittedName>
        <fullName evidence="1">Uncharacterized protein</fullName>
    </submittedName>
</protein>
<evidence type="ECO:0000313" key="1">
    <source>
        <dbReference type="EMBL" id="GBM90398.1"/>
    </source>
</evidence>
<dbReference type="EMBL" id="BGPR01003617">
    <property type="protein sequence ID" value="GBM90398.1"/>
    <property type="molecule type" value="Genomic_DNA"/>
</dbReference>
<keyword evidence="2" id="KW-1185">Reference proteome</keyword>
<evidence type="ECO:0000313" key="2">
    <source>
        <dbReference type="Proteomes" id="UP000499080"/>
    </source>
</evidence>
<sequence length="102" mass="11867">MRFFMYSTCVNVKTKSIHTQSPGQPDKTDISLSLSSLKFSIGKDQLNSKLHYRLFGFQKSLLDIIPMVQKRSRPLNRFLTSIEKAREQETLDPSKKIAYWEP</sequence>
<proteinExistence type="predicted"/>